<comment type="domain">
    <text evidence="14">Introduction of positive supercoils requires the cooperation of both domains. The helicase-like domain probably does not directly unwind DNA, but more likely acts by driving ATP-dependent conformational changes within the whole enzyme. A beta hairpin in the 'latch' region of the N-terminal domain plays a regulatory role in the enzyme, repressing topoisomerase activity in the absence of ATP and preventing the enzyme from acting as an ATP-independent relaxing enzyme; it also helps to coordinate nucleotide hydrolysis by the ATPase domain with the supercoiling activity of the topoisomerase domain.</text>
</comment>
<keyword evidence="3 14" id="KW-0963">Cytoplasm</keyword>
<dbReference type="InterPro" id="IPR003602">
    <property type="entry name" value="Topo_IA_DNA-bd_dom"/>
</dbReference>
<feature type="binding site" evidence="14">
    <location>
        <position position="115"/>
    </location>
    <ligand>
        <name>ATP</name>
        <dbReference type="ChEBI" id="CHEBI:30616"/>
    </ligand>
</feature>
<keyword evidence="11 14" id="KW-0413">Isomerase</keyword>
<evidence type="ECO:0000256" key="9">
    <source>
        <dbReference type="ARBA" id="ARBA00023029"/>
    </source>
</evidence>
<keyword evidence="9 14" id="KW-0799">Topoisomerase</keyword>
<dbReference type="Gene3D" id="3.40.50.300">
    <property type="entry name" value="P-loop containing nucleotide triphosphate hydrolases"/>
    <property type="match status" value="3"/>
</dbReference>
<dbReference type="SUPFAM" id="SSF52540">
    <property type="entry name" value="P-loop containing nucleoside triphosphate hydrolases"/>
    <property type="match status" value="2"/>
</dbReference>
<evidence type="ECO:0000259" key="20">
    <source>
        <dbReference type="PROSITE" id="PS52039"/>
    </source>
</evidence>
<dbReference type="SMART" id="SM00487">
    <property type="entry name" value="DEXDc"/>
    <property type="match status" value="1"/>
</dbReference>
<evidence type="ECO:0000256" key="5">
    <source>
        <dbReference type="ARBA" id="ARBA00022741"/>
    </source>
</evidence>
<dbReference type="InterPro" id="IPR013497">
    <property type="entry name" value="Topo_IA_cen"/>
</dbReference>
<evidence type="ECO:0000256" key="4">
    <source>
        <dbReference type="ARBA" id="ARBA00022723"/>
    </source>
</evidence>
<evidence type="ECO:0000259" key="19">
    <source>
        <dbReference type="PROSITE" id="PS52036"/>
    </source>
</evidence>
<evidence type="ECO:0000256" key="12">
    <source>
        <dbReference type="ARBA" id="ARBA00043976"/>
    </source>
</evidence>
<dbReference type="CDD" id="cd18798">
    <property type="entry name" value="SF2_C_reverse_gyrase"/>
    <property type="match status" value="1"/>
</dbReference>
<evidence type="ECO:0000259" key="17">
    <source>
        <dbReference type="PROSITE" id="PS50880"/>
    </source>
</evidence>
<dbReference type="EMBL" id="DRYK01000026">
    <property type="protein sequence ID" value="HHP67509.1"/>
    <property type="molecule type" value="Genomic_DNA"/>
</dbReference>
<dbReference type="Pfam" id="PF01131">
    <property type="entry name" value="Topoisom_bac"/>
    <property type="match status" value="1"/>
</dbReference>
<keyword evidence="6 14" id="KW-0863">Zinc-finger</keyword>
<comment type="subunit">
    <text evidence="2 14">Monomer.</text>
</comment>
<dbReference type="HAMAP" id="MF_01125">
    <property type="entry name" value="Reverse_gyrase"/>
    <property type="match status" value="1"/>
</dbReference>
<dbReference type="PROSITE" id="PS52036">
    <property type="entry name" value="ZF_RG_N"/>
    <property type="match status" value="1"/>
</dbReference>
<comment type="caution">
    <text evidence="21">The sequence shown here is derived from an EMBL/GenBank/DDBJ whole genome shotgun (WGS) entry which is preliminary data.</text>
</comment>
<gene>
    <name evidence="14 21" type="primary">rgy</name>
    <name evidence="21" type="ORF">ENM60_01760</name>
</gene>
<dbReference type="SUPFAM" id="SSF56712">
    <property type="entry name" value="Prokaryotic type I DNA topoisomerase"/>
    <property type="match status" value="1"/>
</dbReference>
<proteinExistence type="inferred from homology"/>
<dbReference type="Gene3D" id="1.10.460.10">
    <property type="entry name" value="Topoisomerase I, domain 2"/>
    <property type="match status" value="1"/>
</dbReference>
<dbReference type="GO" id="GO:0005737">
    <property type="term" value="C:cytoplasm"/>
    <property type="evidence" value="ECO:0007669"/>
    <property type="project" value="UniProtKB-SubCell"/>
</dbReference>
<evidence type="ECO:0000256" key="13">
    <source>
        <dbReference type="ARBA" id="ARBA00049360"/>
    </source>
</evidence>
<feature type="domain" description="Helicase ATP-binding" evidence="18">
    <location>
        <begin position="119"/>
        <end position="293"/>
    </location>
</feature>
<comment type="subcellular location">
    <subcellularLocation>
        <location evidence="1 14">Cytoplasm</location>
    </subcellularLocation>
</comment>
<organism evidence="21">
    <name type="scientific">Thermogladius calderae</name>
    <dbReference type="NCBI Taxonomy" id="1200300"/>
    <lineage>
        <taxon>Archaea</taxon>
        <taxon>Thermoproteota</taxon>
        <taxon>Thermoprotei</taxon>
        <taxon>Desulfurococcales</taxon>
        <taxon>Desulfurococcaceae</taxon>
        <taxon>Thermogladius</taxon>
    </lineage>
</organism>
<dbReference type="GO" id="GO:0006260">
    <property type="term" value="P:DNA replication"/>
    <property type="evidence" value="ECO:0007669"/>
    <property type="project" value="UniProtKB-UniRule"/>
</dbReference>
<feature type="active site" description="O-(5'-phospho-DNA)-tyrosine intermediate" evidence="14">
    <location>
        <position position="1065"/>
    </location>
</feature>
<dbReference type="InterPro" id="IPR001650">
    <property type="entry name" value="Helicase_C-like"/>
</dbReference>
<evidence type="ECO:0000256" key="7">
    <source>
        <dbReference type="ARBA" id="ARBA00022833"/>
    </source>
</evidence>
<dbReference type="PANTHER" id="PTHR43505:SF1">
    <property type="entry name" value="REVERSE GYRASE"/>
    <property type="match status" value="1"/>
</dbReference>
<dbReference type="Pfam" id="PF17915">
    <property type="entry name" value="zf_Rg"/>
    <property type="match status" value="1"/>
</dbReference>
<dbReference type="CDD" id="cd00186">
    <property type="entry name" value="TOP1Ac"/>
    <property type="match status" value="1"/>
</dbReference>
<accession>A0A7J3XYD6</accession>
<dbReference type="GO" id="GO:0003677">
    <property type="term" value="F:DNA binding"/>
    <property type="evidence" value="ECO:0007669"/>
    <property type="project" value="UniProtKB-UniRule"/>
</dbReference>
<dbReference type="SMART" id="SM00437">
    <property type="entry name" value="TOP1Ac"/>
    <property type="match status" value="1"/>
</dbReference>
<dbReference type="InterPro" id="IPR013824">
    <property type="entry name" value="Topo_IA_cen_sub1"/>
</dbReference>
<feature type="domain" description="RG N-terminal-type" evidence="19">
    <location>
        <begin position="13"/>
        <end position="52"/>
    </location>
</feature>
<dbReference type="GO" id="GO:0005524">
    <property type="term" value="F:ATP binding"/>
    <property type="evidence" value="ECO:0007669"/>
    <property type="project" value="UniProtKB-UniRule"/>
</dbReference>
<comment type="similarity">
    <text evidence="14">In the C-terminal section; belongs to the type IA topoisomerase family.</text>
</comment>
<name>A0A7J3XYD6_9CREN</name>
<keyword evidence="16" id="KW-0175">Coiled coil</keyword>
<keyword evidence="7 14" id="KW-0862">Zinc</keyword>
<dbReference type="PRINTS" id="PR00417">
    <property type="entry name" value="PRTPISMRASEI"/>
</dbReference>
<dbReference type="InterPro" id="IPR003601">
    <property type="entry name" value="Topo_IA_2"/>
</dbReference>
<dbReference type="GO" id="GO:0006265">
    <property type="term" value="P:DNA topological change"/>
    <property type="evidence" value="ECO:0007669"/>
    <property type="project" value="UniProtKB-UniRule"/>
</dbReference>
<feature type="region of interest" description="Topoisomerase I" evidence="14">
    <location>
        <begin position="670"/>
        <end position="1371"/>
    </location>
</feature>
<feature type="domain" description="Topo IA-type catalytic" evidence="20">
    <location>
        <begin position="863"/>
        <end position="1350"/>
    </location>
</feature>
<dbReference type="SMART" id="SM00490">
    <property type="entry name" value="HELICc"/>
    <property type="match status" value="1"/>
</dbReference>
<dbReference type="Pfam" id="PF01751">
    <property type="entry name" value="Toprim"/>
    <property type="match status" value="1"/>
</dbReference>
<dbReference type="Gene3D" id="1.10.290.10">
    <property type="entry name" value="Topoisomerase I, domain 4"/>
    <property type="match status" value="1"/>
</dbReference>
<dbReference type="CDD" id="cd17924">
    <property type="entry name" value="DDXDc_reverse_gyrase"/>
    <property type="match status" value="1"/>
</dbReference>
<dbReference type="GO" id="GO:0160097">
    <property type="term" value="F:reverse gyrase activity"/>
    <property type="evidence" value="ECO:0007669"/>
    <property type="project" value="UniProtKB-UniRule"/>
</dbReference>
<comment type="catalytic activity">
    <reaction evidence="13 14 15">
        <text>ATP + H2O = ADP + phosphate + H(+)</text>
        <dbReference type="Rhea" id="RHEA:13065"/>
        <dbReference type="ChEBI" id="CHEBI:15377"/>
        <dbReference type="ChEBI" id="CHEBI:15378"/>
        <dbReference type="ChEBI" id="CHEBI:30616"/>
        <dbReference type="ChEBI" id="CHEBI:43474"/>
        <dbReference type="ChEBI" id="CHEBI:456216"/>
    </reaction>
</comment>
<sequence length="1371" mass="155483">MAGFMEFVLRKLDEPLAVYRHACPNCGGAVDDLRLFYRAPCETCLREEEFRSLKARIDERGIDELDDLELFKMYYERLANRDGGIKRILEEEILVREFEEFFKKATRGARPSSAQRTWAKRVLKGVSFTIVAPPGMGKTLFSLVISLFLASRDRGVKVLLAFPTVVLLVQAVGRIKELAGNAGLRICESEDDKECLRIVFFHGRMGKGEKDEVIKAIHEGSFNILLATNRFLLENVEYLSRHKYKLIVMDDVDAVLRSRKSVATVLKLIGLTDEEIDGGIRFVKTAQMLGRRLSDEEKARVESEIEELGDKLKEVKKRIDTILVVNTATGRPRGVYPKLFKVFLNFVAGSRPEALRNIVDVYTLPEDGLESTVVELVKRLGGGGLIYVPPDKGVEYADKLAGLLRDNGVKAESFHSKKPARILSEFEKGELDVLVGVAVYYGTLVRGLDMPARVRYAIFAGVPRHKFSSRLEDVSPIDLLRLLSSVMEVLEGDEKREVEKVVGRLSSRFRRLSGGALARVREDFKRKLNGEHVEETPLLKDLVTALEMARKYISREDIKVKLSSIGEVALVSENGQQYIMIPDYTTYIQASGRTSRLYPGGLTKGLSILVVDDMRLLRGLTRRLRWVLEEFQIKELKEVDLKELMAEIDRDREEVSKVMRGEVKESKVLQLVRSALLIVESPNKARTIARFFGRPSIRILGEGLLAYEVATGNYVLTIVASGGHVYDLVASRSRDLIFEKLEGEDVRDEDVYGVIKQGFKYIPVYTDIKKCEDGRQFTEEPEDSPPCSKIVSRKLDVVKVLRDLAREVDLVLIGTDPDTEGEKIAWDLAVLLKPFNRNIKRIRFHEVTKRAILNAIAAPEDVDLNMVKAQIVRRLDDRWVGFTLSAILQKYLWASYCYEIMSDPKKNIKSVLDCCRPNYNWSAGRVQSPVLMHIINEEDKRKETGEYKLDLTISYNGVEKRIIAPLKKRRLKKLIEELYKEVSESKRKKFKPTSKRTINKILKAFKEKVEARIPRPRYREGVEVNPPPPFTTDTLIGEASRVLGFSASKTMSIAQELFEIGLITYHRTDSTRVSDAGISVARQYIAESIGDPHLFEPRTWGTGGAHECIRPTRPIDAERLRELVKEGVLDFPIQLRREHYSLYDLIFRRFIASQMKPAKVVVENYTVELCLKEADGCKAKASIEQTDYVGVIEPGFLGIYKAMVVEPGKRLPPIEGSVVAEVKEARLIKPPLPTVHEVVSWMKEKGIGRPSTYAKILSTLTGRGYVKVVKENSLVVLRKGKRVAELLYSDLFSQGKKKGKNLWKKEWADAPMIGVKATSYLEKKMDDVANGNEDYLKVLDGIYEELNNLVLNNRELLNSLVDKYFKHCLTG</sequence>
<dbReference type="InterPro" id="IPR040569">
    <property type="entry name" value="Znf_Rg"/>
</dbReference>
<dbReference type="InterPro" id="IPR013826">
    <property type="entry name" value="Topo_IA_cen_sub3"/>
</dbReference>
<keyword evidence="4 14" id="KW-0479">Metal-binding</keyword>
<evidence type="ECO:0000256" key="14">
    <source>
        <dbReference type="HAMAP-Rule" id="MF_01125"/>
    </source>
</evidence>
<dbReference type="EC" id="5.6.2.-" evidence="14"/>
<dbReference type="PROSITE" id="PS50880">
    <property type="entry name" value="TOPRIM"/>
    <property type="match status" value="1"/>
</dbReference>
<dbReference type="PROSITE" id="PS51192">
    <property type="entry name" value="HELICASE_ATP_BIND_1"/>
    <property type="match status" value="1"/>
</dbReference>
<dbReference type="InterPro" id="IPR023405">
    <property type="entry name" value="Topo_IA_core_domain"/>
</dbReference>
<dbReference type="NCBIfam" id="TIGR01054">
    <property type="entry name" value="rgy"/>
    <property type="match status" value="1"/>
</dbReference>
<evidence type="ECO:0000256" key="15">
    <source>
        <dbReference type="RuleBase" id="RU004026"/>
    </source>
</evidence>
<evidence type="ECO:0000313" key="21">
    <source>
        <dbReference type="EMBL" id="HHP67509.1"/>
    </source>
</evidence>
<dbReference type="PROSITE" id="PS52039">
    <property type="entry name" value="TOPO_IA_2"/>
    <property type="match status" value="1"/>
</dbReference>
<feature type="coiled-coil region" evidence="16">
    <location>
        <begin position="291"/>
        <end position="318"/>
    </location>
</feature>
<evidence type="ECO:0000259" key="18">
    <source>
        <dbReference type="PROSITE" id="PS51192"/>
    </source>
</evidence>
<keyword evidence="14 21" id="KW-0378">Hydrolase</keyword>
<dbReference type="SMART" id="SM00436">
    <property type="entry name" value="TOP1Bc"/>
    <property type="match status" value="1"/>
</dbReference>
<evidence type="ECO:0000256" key="6">
    <source>
        <dbReference type="ARBA" id="ARBA00022771"/>
    </source>
</evidence>
<dbReference type="InterPro" id="IPR006171">
    <property type="entry name" value="TOPRIM_dom"/>
</dbReference>
<feature type="domain" description="Toprim" evidence="17">
    <location>
        <begin position="674"/>
        <end position="847"/>
    </location>
</feature>
<evidence type="ECO:0000256" key="1">
    <source>
        <dbReference type="ARBA" id="ARBA00004496"/>
    </source>
</evidence>
<dbReference type="InterPro" id="IPR005736">
    <property type="entry name" value="Reverse_gyrase"/>
</dbReference>
<dbReference type="PANTHER" id="PTHR43505">
    <property type="entry name" value="REVERSE GYRASE"/>
    <property type="match status" value="1"/>
</dbReference>
<keyword evidence="8 14" id="KW-0067">ATP-binding</keyword>
<evidence type="ECO:0000256" key="8">
    <source>
        <dbReference type="ARBA" id="ARBA00022840"/>
    </source>
</evidence>
<keyword evidence="10 14" id="KW-0238">DNA-binding</keyword>
<protein>
    <recommendedName>
        <fullName evidence="14 15">Reverse gyrase</fullName>
        <ecNumber evidence="14">5.6.2.-</ecNumber>
    </recommendedName>
</protein>
<dbReference type="Gene3D" id="2.60.510.20">
    <property type="match status" value="1"/>
</dbReference>
<evidence type="ECO:0000256" key="3">
    <source>
        <dbReference type="ARBA" id="ARBA00022490"/>
    </source>
</evidence>
<evidence type="ECO:0000256" key="11">
    <source>
        <dbReference type="ARBA" id="ARBA00023235"/>
    </source>
</evidence>
<keyword evidence="5 14" id="KW-0547">Nucleotide-binding</keyword>
<dbReference type="Pfam" id="PF00270">
    <property type="entry name" value="DEAD"/>
    <property type="match status" value="1"/>
</dbReference>
<evidence type="ECO:0000256" key="16">
    <source>
        <dbReference type="SAM" id="Coils"/>
    </source>
</evidence>
<dbReference type="InterPro" id="IPR011545">
    <property type="entry name" value="DEAD/DEAH_box_helicase_dom"/>
</dbReference>
<dbReference type="GO" id="GO:0008270">
    <property type="term" value="F:zinc ion binding"/>
    <property type="evidence" value="ECO:0007669"/>
    <property type="project" value="UniProtKB-UniRule"/>
</dbReference>
<comment type="similarity">
    <text evidence="12 14">In the N-terminal section; belongs to the DEAD box helicase family. DDVD subfamily.</text>
</comment>
<dbReference type="InterPro" id="IPR014001">
    <property type="entry name" value="Helicase_ATP-bd"/>
</dbReference>
<evidence type="ECO:0000256" key="2">
    <source>
        <dbReference type="ARBA" id="ARBA00011245"/>
    </source>
</evidence>
<reference evidence="21" key="1">
    <citation type="journal article" date="2020" name="mSystems">
        <title>Genome- and Community-Level Interaction Insights into Carbon Utilization and Element Cycling Functions of Hydrothermarchaeota in Hydrothermal Sediment.</title>
        <authorList>
            <person name="Zhou Z."/>
            <person name="Liu Y."/>
            <person name="Xu W."/>
            <person name="Pan J."/>
            <person name="Luo Z.H."/>
            <person name="Li M."/>
        </authorList>
    </citation>
    <scope>NUCLEOTIDE SEQUENCE [LARGE SCALE GENOMIC DNA]</scope>
    <source>
        <strain evidence="21">SpSt-110</strain>
    </source>
</reference>
<dbReference type="GO" id="GO:0008094">
    <property type="term" value="F:ATP-dependent activity, acting on DNA"/>
    <property type="evidence" value="ECO:0007669"/>
    <property type="project" value="UniProtKB-UniRule"/>
</dbReference>
<comment type="cofactor">
    <cofactor evidence="14">
        <name>Zn(2+)</name>
        <dbReference type="ChEBI" id="CHEBI:29105"/>
    </cofactor>
    <text evidence="14">Binds 1 or 2 zinc ions per subunit.</text>
</comment>
<evidence type="ECO:0000256" key="10">
    <source>
        <dbReference type="ARBA" id="ARBA00023125"/>
    </source>
</evidence>
<comment type="function">
    <text evidence="15">Modifies the topological state of DNA by introducing positive supercoils in an ATP-dependent process, increasing the linking number in steps of +1. Binds to single-stranded DNA, transiently cleaves and then rejoins the ends, introducing a positive supercoil in the process. The scissile phosphodiester is attacked by the catalytic tyrosine of the enzyme, resulting in the formation of a DNA-(5'-phosphotyrosyl)-enzyme intermediate. Involved in rewinding DNA strands in regions of the chromosome that have opened up to allow replication, transcription, DNA repair and/or for DNA protection.</text>
</comment>
<comment type="miscellaneous">
    <text evidence="14">This enzyme is the only unique feature of hyperthermophilic bacteria/archaea known and seems to be essential for adaptation to life at high temperatures. It may play a role in stabilization of DNA at high temperatures.</text>
</comment>
<comment type="function">
    <text evidence="14">Modifies the topological state of DNA by introducing positive supercoils in an ATP-dependent process, increasing the linking number in steps of +1. Binds to single-stranded DNA, transiently cleaves and then rejoins the ends, introducing a positive supercoil in the process. The scissile phosphodiester is attacked by the catalytic tyrosine of the enzyme, resulting in the formation of a DNA-(5'-phosphotyrosyl)-enzyme intermediate. Probably involved in rewinding DNA strands in regions of the chromosome that have opened up to allow replication, transcription, DNA repair and/or for DNA protection.</text>
</comment>
<dbReference type="GO" id="GO:0016787">
    <property type="term" value="F:hydrolase activity"/>
    <property type="evidence" value="ECO:0007669"/>
    <property type="project" value="UniProtKB-KW"/>
</dbReference>
<dbReference type="Gene3D" id="3.40.50.140">
    <property type="match status" value="1"/>
</dbReference>
<dbReference type="InterPro" id="IPR027417">
    <property type="entry name" value="P-loop_NTPase"/>
</dbReference>
<dbReference type="SMART" id="SM00493">
    <property type="entry name" value="TOPRIM"/>
    <property type="match status" value="1"/>
</dbReference>